<dbReference type="RefSeq" id="WP_015486037.1">
    <property type="nucleotide sequence ID" value="NC_020888.1"/>
</dbReference>
<dbReference type="GeneID" id="79175810"/>
<dbReference type="Proteomes" id="UP000011866">
    <property type="component" value="Chromosome"/>
</dbReference>
<evidence type="ECO:0000313" key="1">
    <source>
        <dbReference type="EMBL" id="CCU71300.1"/>
    </source>
</evidence>
<dbReference type="KEGG" id="tol:TOL_0864"/>
<protein>
    <submittedName>
        <fullName evidence="1">Uncharacterized protein</fullName>
    </submittedName>
</protein>
<reference evidence="1 2" key="1">
    <citation type="journal article" date="2013" name="Genome Announc.">
        <title>Genome Sequence of Thalassolituus oleivorans MIL-1 (DSM 14913T).</title>
        <authorList>
            <person name="Golyshin P.N."/>
            <person name="Werner J."/>
            <person name="Chernikova T.N."/>
            <person name="Tran H."/>
            <person name="Ferrer M."/>
            <person name="Yakimov M.M."/>
            <person name="Teeling H."/>
            <person name="Golyshina O.V."/>
        </authorList>
    </citation>
    <scope>NUCLEOTIDE SEQUENCE [LARGE SCALE GENOMIC DNA]</scope>
    <source>
        <strain evidence="1 2">MIL-1</strain>
    </source>
</reference>
<gene>
    <name evidence="1" type="ORF">TOL_0864</name>
</gene>
<proteinExistence type="predicted"/>
<name>M5DMZ4_9GAMM</name>
<dbReference type="AlphaFoldDB" id="M5DMZ4"/>
<evidence type="ECO:0000313" key="2">
    <source>
        <dbReference type="Proteomes" id="UP000011866"/>
    </source>
</evidence>
<dbReference type="EMBL" id="HF680312">
    <property type="protein sequence ID" value="CCU71300.1"/>
    <property type="molecule type" value="Genomic_DNA"/>
</dbReference>
<dbReference type="eggNOG" id="COG3440">
    <property type="taxonomic scope" value="Bacteria"/>
</dbReference>
<accession>M5DMZ4</accession>
<keyword evidence="2" id="KW-1185">Reference proteome</keyword>
<sequence>MAIDHFFRAKKAWPLLVKRAQTTCVPFTYKEISNRIGLHHRAARWFLSEIQEFCHENKLAPLQALVVNKKTRLPGEGYDGSVITYEAHQKALKKVRKENWSNVKFKRE</sequence>
<dbReference type="HOGENOM" id="CLU_2195661_0_0_6"/>
<organism evidence="1 2">
    <name type="scientific">Thalassolituus oleivorans MIL-1</name>
    <dbReference type="NCBI Taxonomy" id="1298593"/>
    <lineage>
        <taxon>Bacteria</taxon>
        <taxon>Pseudomonadati</taxon>
        <taxon>Pseudomonadota</taxon>
        <taxon>Gammaproteobacteria</taxon>
        <taxon>Oceanospirillales</taxon>
        <taxon>Oceanospirillaceae</taxon>
        <taxon>Thalassolituus</taxon>
    </lineage>
</organism>